<evidence type="ECO:0000313" key="3">
    <source>
        <dbReference type="Proteomes" id="UP000008312"/>
    </source>
</evidence>
<dbReference type="Proteomes" id="UP000008312">
    <property type="component" value="Unassembled WGS sequence"/>
</dbReference>
<keyword evidence="1" id="KW-0472">Membrane</keyword>
<proteinExistence type="predicted"/>
<keyword evidence="1" id="KW-1133">Transmembrane helix</keyword>
<sequence>MEGNDLESYGVGSASKCQMLYKRIVAYIAILLTMLAFIFSCIGLNMARQANLEKTLYTFSFPYFNQKPEVRNGMVVSLDENGYVFTGAGTTISQNVTRSEIRYGQDVDDIRVCAWDENIVFTGSKGMLVAFEISYDDIPIDNPSFTLPQVNGKSRNVESLYKIGDNTLAVVGSGEILPVTVKVTDTSGGKQMSFHIDFETDASNAFRFAEDGDNAYPHCDDLKDSNRKDMIACTFERNHMLVTAVFTLQTSGKFERTNEVEYAKQRQYHGLAGCGPQGYLVAAVGSDWDDTEHGGIGPISVAYVSIQGSTIRVGEFRNMTFTSSIGFFSLDNMNQNGAVMCYTRLASGGIDCVNLDVTYGPQGGVMFASTVRLSTGGSAIEESRTKMTIINRRTFAVMYATQNLGGALSLQMVTFNDAGDMRLNGPTYVVSQWNRYQRVTQHVVGVSQVDNYKTAIVELCVGDRESKAYLHTMYVYPRPIGVAVKSFAGGNQVQFGGLWKPNTESRRGSKLIPGFMYYSNDRGMIITGFSPAGYAHRAFGTFYITSRSDESLLSTYNQVGIAVSETELLLKFA</sequence>
<dbReference type="GeneID" id="24919975"/>
<dbReference type="AlphaFoldDB" id="D8M340"/>
<keyword evidence="3" id="KW-1185">Reference proteome</keyword>
<dbReference type="EMBL" id="FN668650">
    <property type="protein sequence ID" value="CBK22763.2"/>
    <property type="molecule type" value="Genomic_DNA"/>
</dbReference>
<accession>D8M340</accession>
<evidence type="ECO:0000313" key="2">
    <source>
        <dbReference type="EMBL" id="CBK22763.2"/>
    </source>
</evidence>
<reference evidence="2" key="1">
    <citation type="submission" date="2010-02" db="EMBL/GenBank/DDBJ databases">
        <title>Sequencing and annotation of the Blastocystis hominis genome.</title>
        <authorList>
            <person name="Wincker P."/>
        </authorList>
    </citation>
    <scope>NUCLEOTIDE SEQUENCE</scope>
    <source>
        <strain evidence="2">Singapore isolate B</strain>
    </source>
</reference>
<dbReference type="InParanoid" id="D8M340"/>
<feature type="transmembrane region" description="Helical" evidence="1">
    <location>
        <begin position="24"/>
        <end position="47"/>
    </location>
</feature>
<keyword evidence="1" id="KW-0812">Transmembrane</keyword>
<name>D8M340_BLAHO</name>
<dbReference type="RefSeq" id="XP_012896811.1">
    <property type="nucleotide sequence ID" value="XM_013041357.1"/>
</dbReference>
<dbReference type="OrthoDB" id="196498at2759"/>
<organism evidence="2">
    <name type="scientific">Blastocystis hominis</name>
    <dbReference type="NCBI Taxonomy" id="12968"/>
    <lineage>
        <taxon>Eukaryota</taxon>
        <taxon>Sar</taxon>
        <taxon>Stramenopiles</taxon>
        <taxon>Bigyra</taxon>
        <taxon>Opalozoa</taxon>
        <taxon>Opalinata</taxon>
        <taxon>Blastocystidae</taxon>
        <taxon>Blastocystis</taxon>
    </lineage>
</organism>
<protein>
    <submittedName>
        <fullName evidence="2">Uncharacterized protein</fullName>
    </submittedName>
</protein>
<gene>
    <name evidence="2" type="ORF">GSBLH_T00002837001</name>
</gene>
<evidence type="ECO:0000256" key="1">
    <source>
        <dbReference type="SAM" id="Phobius"/>
    </source>
</evidence>